<organism evidence="2 3">
    <name type="scientific">Reinekea marinisedimentorum</name>
    <dbReference type="NCBI Taxonomy" id="230495"/>
    <lineage>
        <taxon>Bacteria</taxon>
        <taxon>Pseudomonadati</taxon>
        <taxon>Pseudomonadota</taxon>
        <taxon>Gammaproteobacteria</taxon>
        <taxon>Oceanospirillales</taxon>
        <taxon>Saccharospirillaceae</taxon>
        <taxon>Reinekea</taxon>
    </lineage>
</organism>
<evidence type="ECO:0000313" key="2">
    <source>
        <dbReference type="EMBL" id="TCS42108.1"/>
    </source>
</evidence>
<feature type="region of interest" description="Disordered" evidence="1">
    <location>
        <begin position="80"/>
        <end position="100"/>
    </location>
</feature>
<dbReference type="EMBL" id="SLZR01000004">
    <property type="protein sequence ID" value="TCS42108.1"/>
    <property type="molecule type" value="Genomic_DNA"/>
</dbReference>
<proteinExistence type="predicted"/>
<dbReference type="RefSeq" id="WP_132700929.1">
    <property type="nucleotide sequence ID" value="NZ_SLZR01000004.1"/>
</dbReference>
<evidence type="ECO:0000256" key="1">
    <source>
        <dbReference type="SAM" id="MobiDB-lite"/>
    </source>
</evidence>
<dbReference type="Proteomes" id="UP000295793">
    <property type="component" value="Unassembled WGS sequence"/>
</dbReference>
<comment type="caution">
    <text evidence="2">The sequence shown here is derived from an EMBL/GenBank/DDBJ whole genome shotgun (WGS) entry which is preliminary data.</text>
</comment>
<reference evidence="2 3" key="1">
    <citation type="submission" date="2019-03" db="EMBL/GenBank/DDBJ databases">
        <title>Genomic Encyclopedia of Archaeal and Bacterial Type Strains, Phase II (KMG-II): from individual species to whole genera.</title>
        <authorList>
            <person name="Goeker M."/>
        </authorList>
    </citation>
    <scope>NUCLEOTIDE SEQUENCE [LARGE SCALE GENOMIC DNA]</scope>
    <source>
        <strain evidence="2 3">DSM 15388</strain>
    </source>
</reference>
<gene>
    <name evidence="2" type="ORF">BCF53_104213</name>
</gene>
<name>A0A4R3IC60_9GAMM</name>
<protein>
    <submittedName>
        <fullName evidence="2">Uncharacterized protein</fullName>
    </submittedName>
</protein>
<keyword evidence="3" id="KW-1185">Reference proteome</keyword>
<dbReference type="AlphaFoldDB" id="A0A4R3IC60"/>
<evidence type="ECO:0000313" key="3">
    <source>
        <dbReference type="Proteomes" id="UP000295793"/>
    </source>
</evidence>
<accession>A0A4R3IC60</accession>
<sequence length="100" mass="11773">MTNLELETLHTEFKNIWMRNKGIPQAMAKWQTKLEAFVNTLEPNKQNMDLLASYMARWQDIMQKNKALLESQKATLQEKLKKGDPTFNQTKNAEKFKTIQ</sequence>